<evidence type="ECO:0000313" key="3">
    <source>
        <dbReference type="Proteomes" id="UP000316584"/>
    </source>
</evidence>
<dbReference type="Proteomes" id="UP000316584">
    <property type="component" value="Chromosome"/>
</dbReference>
<keyword evidence="3" id="KW-1185">Reference proteome</keyword>
<dbReference type="EMBL" id="CP042218">
    <property type="protein sequence ID" value="QDW65499.1"/>
    <property type="molecule type" value="Genomic_DNA"/>
</dbReference>
<dbReference type="RefSeq" id="WP_144889165.1">
    <property type="nucleotide sequence ID" value="NZ_CP042218.1"/>
</dbReference>
<protein>
    <submittedName>
        <fullName evidence="2">Uncharacterized protein</fullName>
    </submittedName>
</protein>
<evidence type="ECO:0000256" key="1">
    <source>
        <dbReference type="SAM" id="MobiDB-lite"/>
    </source>
</evidence>
<evidence type="ECO:0000313" key="2">
    <source>
        <dbReference type="EMBL" id="QDW65499.1"/>
    </source>
</evidence>
<reference evidence="2 3" key="1">
    <citation type="submission" date="2019-07" db="EMBL/GenBank/DDBJ databases">
        <title>Full genome sequence of Luteimonas sp. Gr-4.</title>
        <authorList>
            <person name="Im W.-T."/>
        </authorList>
    </citation>
    <scope>NUCLEOTIDE SEQUENCE [LARGE SCALE GENOMIC DNA]</scope>
    <source>
        <strain evidence="2 3">Gr-4</strain>
    </source>
</reference>
<dbReference type="KEGG" id="lug:FPZ22_00020"/>
<feature type="compositionally biased region" description="Low complexity" evidence="1">
    <location>
        <begin position="99"/>
        <end position="118"/>
    </location>
</feature>
<accession>A0A518N0Q9</accession>
<sequence>MKKGSIARASTSGGMPRPLSRTARRRQGAFGQAAPGVGRTLFARGDHDLAAVERGVAGVEDQVQQRGFQLAGVTWAVDRPSATSSAGVPGSPSVRCSTAPRRAAGPARRPLAAAGAPAREASSLAREFGAAAHARRRWPRAAPSLSTGLQQLPAARHHRQQVVEIVGHAAGELADGVQAVDVRQLLFGMLLR</sequence>
<dbReference type="AlphaFoldDB" id="A0A518N0Q9"/>
<name>A0A518N0Q9_9GAMM</name>
<feature type="region of interest" description="Disordered" evidence="1">
    <location>
        <begin position="80"/>
        <end position="118"/>
    </location>
</feature>
<feature type="region of interest" description="Disordered" evidence="1">
    <location>
        <begin position="1"/>
        <end position="32"/>
    </location>
</feature>
<gene>
    <name evidence="2" type="ORF">FPZ22_00020</name>
</gene>
<organism evidence="2 3">
    <name type="scientific">Luteimonas granuli</name>
    <dbReference type="NCBI Taxonomy" id="1176533"/>
    <lineage>
        <taxon>Bacteria</taxon>
        <taxon>Pseudomonadati</taxon>
        <taxon>Pseudomonadota</taxon>
        <taxon>Gammaproteobacteria</taxon>
        <taxon>Lysobacterales</taxon>
        <taxon>Lysobacteraceae</taxon>
        <taxon>Luteimonas</taxon>
    </lineage>
</organism>
<proteinExistence type="predicted"/>